<dbReference type="Pfam" id="PF22725">
    <property type="entry name" value="GFO_IDH_MocA_C3"/>
    <property type="match status" value="1"/>
</dbReference>
<dbReference type="RefSeq" id="WP_270124315.1">
    <property type="nucleotide sequence ID" value="NZ_BAAAOM010000002.1"/>
</dbReference>
<protein>
    <submittedName>
        <fullName evidence="4">Dehydrogenase</fullName>
    </submittedName>
    <submittedName>
        <fullName evidence="3">Gfo/Idh/MocA family oxidoreductase</fullName>
    </submittedName>
</protein>
<organism evidence="3 5">
    <name type="scientific">Glycomyces lechevalierae</name>
    <dbReference type="NCBI Taxonomy" id="256034"/>
    <lineage>
        <taxon>Bacteria</taxon>
        <taxon>Bacillati</taxon>
        <taxon>Actinomycetota</taxon>
        <taxon>Actinomycetes</taxon>
        <taxon>Glycomycetales</taxon>
        <taxon>Glycomycetaceae</taxon>
        <taxon>Glycomyces</taxon>
    </lineage>
</organism>
<dbReference type="InterPro" id="IPR000683">
    <property type="entry name" value="Gfo/Idh/MocA-like_OxRdtase_N"/>
</dbReference>
<proteinExistence type="predicted"/>
<dbReference type="InterPro" id="IPR036291">
    <property type="entry name" value="NAD(P)-bd_dom_sf"/>
</dbReference>
<dbReference type="SUPFAM" id="SSF51735">
    <property type="entry name" value="NAD(P)-binding Rossmann-fold domains"/>
    <property type="match status" value="1"/>
</dbReference>
<feature type="domain" description="GFO/IDH/MocA-like oxidoreductase" evidence="2">
    <location>
        <begin position="142"/>
        <end position="269"/>
    </location>
</feature>
<evidence type="ECO:0000259" key="2">
    <source>
        <dbReference type="Pfam" id="PF22725"/>
    </source>
</evidence>
<evidence type="ECO:0000313" key="6">
    <source>
        <dbReference type="Proteomes" id="UP001183604"/>
    </source>
</evidence>
<gene>
    <name evidence="4" type="ORF">J2S69_001173</name>
    <name evidence="3" type="ORF">O2L01_22705</name>
</gene>
<dbReference type="InterPro" id="IPR051450">
    <property type="entry name" value="Gfo/Idh/MocA_Oxidoreductases"/>
</dbReference>
<reference evidence="4 6" key="2">
    <citation type="submission" date="2023-07" db="EMBL/GenBank/DDBJ databases">
        <title>Sequencing the genomes of 1000 actinobacteria strains.</title>
        <authorList>
            <person name="Klenk H.-P."/>
        </authorList>
    </citation>
    <scope>NUCLEOTIDE SEQUENCE [LARGE SCALE GENOMIC DNA]</scope>
    <source>
        <strain evidence="4 6">DSM 44724</strain>
    </source>
</reference>
<evidence type="ECO:0000313" key="3">
    <source>
        <dbReference type="EMBL" id="MDA1387821.1"/>
    </source>
</evidence>
<dbReference type="EMBL" id="JAPZVQ010000019">
    <property type="protein sequence ID" value="MDA1387821.1"/>
    <property type="molecule type" value="Genomic_DNA"/>
</dbReference>
<dbReference type="InterPro" id="IPR055170">
    <property type="entry name" value="GFO_IDH_MocA-like_dom"/>
</dbReference>
<evidence type="ECO:0000313" key="4">
    <source>
        <dbReference type="EMBL" id="MDR7337454.1"/>
    </source>
</evidence>
<reference evidence="3" key="1">
    <citation type="submission" date="2022-12" db="EMBL/GenBank/DDBJ databases">
        <title>Gycomyces niveus sp.nov., a novel actinomycete isolated from soil in Shouguang.</title>
        <authorList>
            <person name="Yang X."/>
        </authorList>
    </citation>
    <scope>NUCLEOTIDE SEQUENCE</scope>
    <source>
        <strain evidence="3">DSM 44724</strain>
    </source>
</reference>
<dbReference type="Proteomes" id="UP001145799">
    <property type="component" value="Unassembled WGS sequence"/>
</dbReference>
<dbReference type="SUPFAM" id="SSF55347">
    <property type="entry name" value="Glyceraldehyde-3-phosphate dehydrogenase-like, C-terminal domain"/>
    <property type="match status" value="1"/>
</dbReference>
<dbReference type="GO" id="GO:0000166">
    <property type="term" value="F:nucleotide binding"/>
    <property type="evidence" value="ECO:0007669"/>
    <property type="project" value="InterPro"/>
</dbReference>
<feature type="domain" description="Gfo/Idh/MocA-like oxidoreductase N-terminal" evidence="1">
    <location>
        <begin position="8"/>
        <end position="130"/>
    </location>
</feature>
<dbReference type="Pfam" id="PF01408">
    <property type="entry name" value="GFO_IDH_MocA"/>
    <property type="match status" value="1"/>
</dbReference>
<evidence type="ECO:0000259" key="1">
    <source>
        <dbReference type="Pfam" id="PF01408"/>
    </source>
</evidence>
<name>A0A9X3PPQ9_9ACTN</name>
<evidence type="ECO:0000313" key="5">
    <source>
        <dbReference type="Proteomes" id="UP001145799"/>
    </source>
</evidence>
<dbReference type="EMBL" id="JAVDYD010000001">
    <property type="protein sequence ID" value="MDR7337454.1"/>
    <property type="molecule type" value="Genomic_DNA"/>
</dbReference>
<comment type="caution">
    <text evidence="3">The sequence shown here is derived from an EMBL/GenBank/DDBJ whole genome shotgun (WGS) entry which is preliminary data.</text>
</comment>
<dbReference type="AlphaFoldDB" id="A0A9X3PPQ9"/>
<sequence length="355" mass="38917">MANQTKQRALVFGAGRVADWYLNIFFPDLADRCEAVGLVDVNREALRSYGEPRGLWPHACYDSIDAAFAAVDAGDLEPTCAFVVLPPEVHYEAVAGCMKRGIPVLTEKPLSDDLAECLAIEAALEPSHRVAVMQNYRHSEGVRAARKLVAVGAIGRPHAVSLRFRTDYREFGSWDGPARHEVPHPILLDAAVHHLDLLRFVSGKEFESLVCDEWVPSGVTSFAGGCCVNLMARMTDGVRATYEASVVGAGEPRSWTGEEIRVEGELGALHVIGPRLWTERLEDGELVKEEVALEPMRYHHHMQAIVDFLDWIEGGDVEVPTVPDNLGSLRAMFAAVRSAKDGAWVRLDTLGPDAA</sequence>
<keyword evidence="6" id="KW-1185">Reference proteome</keyword>
<dbReference type="Gene3D" id="3.40.50.720">
    <property type="entry name" value="NAD(P)-binding Rossmann-like Domain"/>
    <property type="match status" value="1"/>
</dbReference>
<dbReference type="Proteomes" id="UP001183604">
    <property type="component" value="Unassembled WGS sequence"/>
</dbReference>
<dbReference type="Gene3D" id="3.30.360.10">
    <property type="entry name" value="Dihydrodipicolinate Reductase, domain 2"/>
    <property type="match status" value="1"/>
</dbReference>
<accession>A0A9X3PPQ9</accession>
<dbReference type="PANTHER" id="PTHR43377:SF1">
    <property type="entry name" value="BILIVERDIN REDUCTASE A"/>
    <property type="match status" value="1"/>
</dbReference>
<dbReference type="PANTHER" id="PTHR43377">
    <property type="entry name" value="BILIVERDIN REDUCTASE A"/>
    <property type="match status" value="1"/>
</dbReference>